<keyword evidence="4" id="KW-0133">Cell shape</keyword>
<dbReference type="GO" id="GO:0009252">
    <property type="term" value="P:peptidoglycan biosynthetic process"/>
    <property type="evidence" value="ECO:0007669"/>
    <property type="project" value="UniProtKB-KW"/>
</dbReference>
<dbReference type="EMBL" id="ACBZ01000066">
    <property type="protein sequence ID" value="EEG49750.1"/>
    <property type="molecule type" value="Genomic_DNA"/>
</dbReference>
<dbReference type="AlphaFoldDB" id="C0CKH0"/>
<name>C0CKH0_BLAHS</name>
<dbReference type="GO" id="GO:0009002">
    <property type="term" value="F:serine-type D-Ala-D-Ala carboxypeptidase activity"/>
    <property type="evidence" value="ECO:0007669"/>
    <property type="project" value="InterPro"/>
</dbReference>
<keyword evidence="2 10" id="KW-0732">Signal</keyword>
<dbReference type="eggNOG" id="COG1686">
    <property type="taxonomic scope" value="Bacteria"/>
</dbReference>
<dbReference type="RefSeq" id="WP_005947374.1">
    <property type="nucleotide sequence ID" value="NZ_CP136423.1"/>
</dbReference>
<feature type="active site" evidence="7">
    <location>
        <position position="137"/>
    </location>
</feature>
<sequence>MRQKWKRALVAFAVFVSLMGQTVFAQVEEPVSTKGEMDEPAENSQRVKVSSECGLVMDVGTQTVLYEKNGEELHYPASITKLLTALVVMERCELDETVIFSHDAVYEVESGSGNNQGFEAGDKLTVEDCLYAMILESSNPAANALAEHTSGSLEAFVNEMNQKAEELGCENSNFENPSGLNDEAQKTTAYDMGLISSEVFKNDTLKEICSAETYQLPPTLNQTEGYLLHMEHRLVNGEEQKDDRWDLVAGKTGYTTMAGNTLVTYAEEDDKQLVSVVMQSEQTHYEDTNNLLNYGFDNYERLVVAEREKQAEIQAAAIAAAAAPTDTGEKTSQVTQTAEKSLDTALILKFAVAAGVVLVILILLFISHMKKKERERRRREMLMRKRRKRAREMQMRRQQDYQMLRVYERSGR</sequence>
<evidence type="ECO:0000313" key="13">
    <source>
        <dbReference type="Proteomes" id="UP000003100"/>
    </source>
</evidence>
<keyword evidence="13" id="KW-1185">Reference proteome</keyword>
<evidence type="ECO:0000256" key="5">
    <source>
        <dbReference type="ARBA" id="ARBA00022984"/>
    </source>
</evidence>
<keyword evidence="6" id="KW-0961">Cell wall biogenesis/degradation</keyword>
<evidence type="ECO:0000256" key="9">
    <source>
        <dbReference type="RuleBase" id="RU004016"/>
    </source>
</evidence>
<dbReference type="Pfam" id="PF00768">
    <property type="entry name" value="Peptidase_S11"/>
    <property type="match status" value="1"/>
</dbReference>
<evidence type="ECO:0000256" key="1">
    <source>
        <dbReference type="ARBA" id="ARBA00007164"/>
    </source>
</evidence>
<evidence type="ECO:0000256" key="4">
    <source>
        <dbReference type="ARBA" id="ARBA00022960"/>
    </source>
</evidence>
<dbReference type="GO" id="GO:0006508">
    <property type="term" value="P:proteolysis"/>
    <property type="evidence" value="ECO:0007669"/>
    <property type="project" value="InterPro"/>
</dbReference>
<comment type="similarity">
    <text evidence="1 9">Belongs to the peptidase S11 family.</text>
</comment>
<accession>C0CKH0</accession>
<dbReference type="PANTHER" id="PTHR21581">
    <property type="entry name" value="D-ALANYL-D-ALANINE CARBOXYPEPTIDASE"/>
    <property type="match status" value="1"/>
</dbReference>
<evidence type="ECO:0000313" key="12">
    <source>
        <dbReference type="EMBL" id="EEG49750.1"/>
    </source>
</evidence>
<evidence type="ECO:0000256" key="6">
    <source>
        <dbReference type="ARBA" id="ARBA00023316"/>
    </source>
</evidence>
<dbReference type="InterPro" id="IPR012338">
    <property type="entry name" value="Beta-lactam/transpept-like"/>
</dbReference>
<dbReference type="PRINTS" id="PR00725">
    <property type="entry name" value="DADACBPTASE1"/>
</dbReference>
<feature type="active site" description="Acyl-ester intermediate" evidence="7">
    <location>
        <position position="78"/>
    </location>
</feature>
<keyword evidence="5" id="KW-0573">Peptidoglycan synthesis</keyword>
<feature type="domain" description="Peptidase S11 D-alanyl-D-alanine carboxypeptidase A N-terminal" evidence="11">
    <location>
        <begin position="46"/>
        <end position="280"/>
    </location>
</feature>
<feature type="signal peptide" evidence="10">
    <location>
        <begin position="1"/>
        <end position="25"/>
    </location>
</feature>
<evidence type="ECO:0000256" key="3">
    <source>
        <dbReference type="ARBA" id="ARBA00022801"/>
    </source>
</evidence>
<dbReference type="GO" id="GO:0071555">
    <property type="term" value="P:cell wall organization"/>
    <property type="evidence" value="ECO:0007669"/>
    <property type="project" value="UniProtKB-KW"/>
</dbReference>
<keyword evidence="3" id="KW-0378">Hydrolase</keyword>
<dbReference type="PATRIC" id="fig|476272.21.peg.2688"/>
<reference evidence="12 13" key="1">
    <citation type="submission" date="2009-01" db="EMBL/GenBank/DDBJ databases">
        <authorList>
            <person name="Fulton L."/>
            <person name="Clifton S."/>
            <person name="Fulton B."/>
            <person name="Xu J."/>
            <person name="Minx P."/>
            <person name="Pepin K.H."/>
            <person name="Johnson M."/>
            <person name="Bhonagiri V."/>
            <person name="Nash W.E."/>
            <person name="Mardis E.R."/>
            <person name="Wilson R.K."/>
        </authorList>
    </citation>
    <scope>NUCLEOTIDE SEQUENCE [LARGE SCALE GENOMIC DNA]</scope>
    <source>
        <strain evidence="13">DSM 10507 / JCM 14656 / S5a33</strain>
    </source>
</reference>
<dbReference type="GO" id="GO:0008360">
    <property type="term" value="P:regulation of cell shape"/>
    <property type="evidence" value="ECO:0007669"/>
    <property type="project" value="UniProtKB-KW"/>
</dbReference>
<evidence type="ECO:0000256" key="7">
    <source>
        <dbReference type="PIRSR" id="PIRSR618044-1"/>
    </source>
</evidence>
<dbReference type="Proteomes" id="UP000003100">
    <property type="component" value="Unassembled WGS sequence"/>
</dbReference>
<protein>
    <recommendedName>
        <fullName evidence="11">Peptidase S11 D-alanyl-D-alanine carboxypeptidase A N-terminal domain-containing protein</fullName>
    </recommendedName>
</protein>
<feature type="active site" description="Proton acceptor" evidence="7">
    <location>
        <position position="81"/>
    </location>
</feature>
<feature type="chain" id="PRO_5002896819" description="Peptidase S11 D-alanyl-D-alanine carboxypeptidase A N-terminal domain-containing protein" evidence="10">
    <location>
        <begin position="26"/>
        <end position="412"/>
    </location>
</feature>
<organism evidence="12 13">
    <name type="scientific">Blautia hydrogenotrophica (strain DSM 10507 / JCM 14656 / S5a33)</name>
    <name type="common">Ruminococcus hydrogenotrophicus</name>
    <dbReference type="NCBI Taxonomy" id="476272"/>
    <lineage>
        <taxon>Bacteria</taxon>
        <taxon>Bacillati</taxon>
        <taxon>Bacillota</taxon>
        <taxon>Clostridia</taxon>
        <taxon>Lachnospirales</taxon>
        <taxon>Lachnospiraceae</taxon>
        <taxon>Blautia</taxon>
    </lineage>
</organism>
<dbReference type="InterPro" id="IPR001967">
    <property type="entry name" value="Peptidase_S11_N"/>
</dbReference>
<feature type="binding site" evidence="8">
    <location>
        <position position="251"/>
    </location>
    <ligand>
        <name>substrate</name>
    </ligand>
</feature>
<dbReference type="SUPFAM" id="SSF56601">
    <property type="entry name" value="beta-lactamase/transpeptidase-like"/>
    <property type="match status" value="1"/>
</dbReference>
<evidence type="ECO:0000259" key="11">
    <source>
        <dbReference type="Pfam" id="PF00768"/>
    </source>
</evidence>
<proteinExistence type="inferred from homology"/>
<evidence type="ECO:0000256" key="8">
    <source>
        <dbReference type="PIRSR" id="PIRSR618044-2"/>
    </source>
</evidence>
<evidence type="ECO:0000256" key="10">
    <source>
        <dbReference type="SAM" id="SignalP"/>
    </source>
</evidence>
<dbReference type="Gene3D" id="3.40.710.10">
    <property type="entry name" value="DD-peptidase/beta-lactamase superfamily"/>
    <property type="match status" value="1"/>
</dbReference>
<dbReference type="PANTHER" id="PTHR21581:SF6">
    <property type="entry name" value="TRAFFICKING PROTEIN PARTICLE COMPLEX SUBUNIT 12"/>
    <property type="match status" value="1"/>
</dbReference>
<evidence type="ECO:0000256" key="2">
    <source>
        <dbReference type="ARBA" id="ARBA00022729"/>
    </source>
</evidence>
<dbReference type="HOGENOM" id="CLU_027070_7_1_9"/>
<dbReference type="GeneID" id="86820571"/>
<reference evidence="12 13" key="2">
    <citation type="submission" date="2009-02" db="EMBL/GenBank/DDBJ databases">
        <title>Draft genome sequence of Blautia hydrogenotrophica DSM 10507 (Ruminococcus hydrogenotrophicus DSM 10507).</title>
        <authorList>
            <person name="Sudarsanam P."/>
            <person name="Ley R."/>
            <person name="Guruge J."/>
            <person name="Turnbaugh P.J."/>
            <person name="Mahowald M."/>
            <person name="Liep D."/>
            <person name="Gordon J."/>
        </authorList>
    </citation>
    <scope>NUCLEOTIDE SEQUENCE [LARGE SCALE GENOMIC DNA]</scope>
    <source>
        <strain evidence="13">DSM 10507 / JCM 14656 / S5a33</strain>
    </source>
</reference>
<dbReference type="InterPro" id="IPR018044">
    <property type="entry name" value="Peptidase_S11"/>
</dbReference>
<gene>
    <name evidence="12" type="ORF">RUMHYD_01340</name>
</gene>